<sequence>MINVQQISIIPHITQSDLLKKIKDYELEAKIHKRLTFINLRYSNMSVKEACKLVGISPGTGYTWQDRWNSEGYAGGKPAKLSDVEKDQLYEILHTHNFWTTSEVRELIFLKFSVNYSMDQIRRILKKYKMLFGKLYPQDYRRPENAEEILKKDS</sequence>
<comment type="caution">
    <text evidence="1">The sequence shown here is derived from an EMBL/GenBank/DDBJ whole genome shotgun (WGS) entry which is preliminary data.</text>
</comment>
<dbReference type="Pfam" id="PF13565">
    <property type="entry name" value="HTH_32"/>
    <property type="match status" value="1"/>
</dbReference>
<dbReference type="GeneID" id="97611003"/>
<dbReference type="EMBL" id="QGMZ01000030">
    <property type="protein sequence ID" value="PWR71752.1"/>
    <property type="molecule type" value="Genomic_DNA"/>
</dbReference>
<protein>
    <recommendedName>
        <fullName evidence="3">Winged helix-turn helix domain-containing protein</fullName>
    </recommendedName>
</protein>
<evidence type="ECO:0008006" key="3">
    <source>
        <dbReference type="Google" id="ProtNLM"/>
    </source>
</evidence>
<name>A0A2V2MV03_9EURY</name>
<dbReference type="Proteomes" id="UP000245934">
    <property type="component" value="Unassembled WGS sequence"/>
</dbReference>
<evidence type="ECO:0000313" key="2">
    <source>
        <dbReference type="Proteomes" id="UP000245934"/>
    </source>
</evidence>
<dbReference type="SUPFAM" id="SSF46689">
    <property type="entry name" value="Homeodomain-like"/>
    <property type="match status" value="1"/>
</dbReference>
<accession>A0A2V2MV03</accession>
<proteinExistence type="predicted"/>
<dbReference type="AlphaFoldDB" id="A0A2V2MV03"/>
<dbReference type="InterPro" id="IPR009057">
    <property type="entry name" value="Homeodomain-like_sf"/>
</dbReference>
<dbReference type="RefSeq" id="WP_109941648.1">
    <property type="nucleotide sequence ID" value="NZ_CP176366.1"/>
</dbReference>
<reference evidence="1 2" key="1">
    <citation type="submission" date="2018-05" db="EMBL/GenBank/DDBJ databases">
        <title>Draft genome of Methanospirillum stamsii Pt1.</title>
        <authorList>
            <person name="Dueholm M.S."/>
            <person name="Nielsen P.H."/>
            <person name="Bakmann L.F."/>
            <person name="Otzen D.E."/>
        </authorList>
    </citation>
    <scope>NUCLEOTIDE SEQUENCE [LARGE SCALE GENOMIC DNA]</scope>
    <source>
        <strain evidence="1 2">Pt1</strain>
    </source>
</reference>
<gene>
    <name evidence="1" type="ORF">DLD82_13455</name>
</gene>
<evidence type="ECO:0000313" key="1">
    <source>
        <dbReference type="EMBL" id="PWR71752.1"/>
    </source>
</evidence>
<keyword evidence="2" id="KW-1185">Reference proteome</keyword>
<organism evidence="1 2">
    <name type="scientific">Methanospirillum stamsii</name>
    <dbReference type="NCBI Taxonomy" id="1277351"/>
    <lineage>
        <taxon>Archaea</taxon>
        <taxon>Methanobacteriati</taxon>
        <taxon>Methanobacteriota</taxon>
        <taxon>Stenosarchaea group</taxon>
        <taxon>Methanomicrobia</taxon>
        <taxon>Methanomicrobiales</taxon>
        <taxon>Methanospirillaceae</taxon>
        <taxon>Methanospirillum</taxon>
    </lineage>
</organism>